<dbReference type="EMBL" id="CAXKWB010038125">
    <property type="protein sequence ID" value="CAL4151182.1"/>
    <property type="molecule type" value="Genomic_DNA"/>
</dbReference>
<name>A0AAV2S2Y1_MEGNR</name>
<feature type="non-terminal residue" evidence="1">
    <location>
        <position position="1"/>
    </location>
</feature>
<evidence type="ECO:0000313" key="2">
    <source>
        <dbReference type="Proteomes" id="UP001497623"/>
    </source>
</evidence>
<sequence length="262" mass="29005">VAPRSSPWWSSQGTRTHPVTTMDQQPICRLIIVILSLTTISVHVTNADVICYKCSDRPGSDWYDADCGAYDYRGNAETVVGDWDICYIQIYDNGYVTRSYARGPDDGDCGYGSVWTYCYCKGDYCNTHSYCEQCGYPKPTPETTEHPTIHTETTTEPLPSTTYTNYVTTTDLKSTSTDATTIVPATSLRCFHCIDCATVSEGTTPIIEDQFLSCSTIVFLNSAEVIRGGTYEEHPDGECVEHTGSVSCWCSENLCNSYTISL</sequence>
<comment type="caution">
    <text evidence="1">The sequence shown here is derived from an EMBL/GenBank/DDBJ whole genome shotgun (WGS) entry which is preliminary data.</text>
</comment>
<accession>A0AAV2S2Y1</accession>
<keyword evidence="2" id="KW-1185">Reference proteome</keyword>
<proteinExistence type="predicted"/>
<evidence type="ECO:0000313" key="1">
    <source>
        <dbReference type="EMBL" id="CAL4151182.1"/>
    </source>
</evidence>
<dbReference type="AlphaFoldDB" id="A0AAV2S2Y1"/>
<protein>
    <submittedName>
        <fullName evidence="1">Uncharacterized protein</fullName>
    </submittedName>
</protein>
<organism evidence="1 2">
    <name type="scientific">Meganyctiphanes norvegica</name>
    <name type="common">Northern krill</name>
    <name type="synonym">Thysanopoda norvegica</name>
    <dbReference type="NCBI Taxonomy" id="48144"/>
    <lineage>
        <taxon>Eukaryota</taxon>
        <taxon>Metazoa</taxon>
        <taxon>Ecdysozoa</taxon>
        <taxon>Arthropoda</taxon>
        <taxon>Crustacea</taxon>
        <taxon>Multicrustacea</taxon>
        <taxon>Malacostraca</taxon>
        <taxon>Eumalacostraca</taxon>
        <taxon>Eucarida</taxon>
        <taxon>Euphausiacea</taxon>
        <taxon>Euphausiidae</taxon>
        <taxon>Meganyctiphanes</taxon>
    </lineage>
</organism>
<gene>
    <name evidence="1" type="ORF">MNOR_LOCUS30709</name>
</gene>
<dbReference type="Proteomes" id="UP001497623">
    <property type="component" value="Unassembled WGS sequence"/>
</dbReference>
<reference evidence="1 2" key="1">
    <citation type="submission" date="2024-05" db="EMBL/GenBank/DDBJ databases">
        <authorList>
            <person name="Wallberg A."/>
        </authorList>
    </citation>
    <scope>NUCLEOTIDE SEQUENCE [LARGE SCALE GENOMIC DNA]</scope>
</reference>